<dbReference type="InterPro" id="IPR016156">
    <property type="entry name" value="FAD/NAD-linked_Rdtase_dimer_sf"/>
</dbReference>
<comment type="similarity">
    <text evidence="2">Belongs to the class-I pyridine nucleotide-disulfide oxidoreductase family.</text>
</comment>
<name>A0A699ZEC4_HAELA</name>
<keyword evidence="5" id="KW-0676">Redox-active center</keyword>
<gene>
    <name evidence="7" type="ORF">HaLaN_16592</name>
</gene>
<dbReference type="InterPro" id="IPR046952">
    <property type="entry name" value="GSHR/TRXR-like"/>
</dbReference>
<dbReference type="AlphaFoldDB" id="A0A699ZEC4"/>
<dbReference type="PANTHER" id="PTHR42737">
    <property type="entry name" value="GLUTATHIONE REDUCTASE"/>
    <property type="match status" value="1"/>
</dbReference>
<feature type="domain" description="Pyridine nucleotide-disulphide oxidoreductase dimerisation" evidence="6">
    <location>
        <begin position="9"/>
        <end position="72"/>
    </location>
</feature>
<dbReference type="GO" id="GO:0050660">
    <property type="term" value="F:flavin adenine dinucleotide binding"/>
    <property type="evidence" value="ECO:0007669"/>
    <property type="project" value="InterPro"/>
</dbReference>
<dbReference type="GO" id="GO:0004362">
    <property type="term" value="F:glutathione-disulfide reductase (NADPH) activity"/>
    <property type="evidence" value="ECO:0007669"/>
    <property type="project" value="TreeGrafter"/>
</dbReference>
<dbReference type="GO" id="GO:0006749">
    <property type="term" value="P:glutathione metabolic process"/>
    <property type="evidence" value="ECO:0007669"/>
    <property type="project" value="TreeGrafter"/>
</dbReference>
<dbReference type="EMBL" id="BLLF01001492">
    <property type="protein sequence ID" value="GFH19620.1"/>
    <property type="molecule type" value="Genomic_DNA"/>
</dbReference>
<dbReference type="Pfam" id="PF02852">
    <property type="entry name" value="Pyr_redox_dim"/>
    <property type="match status" value="1"/>
</dbReference>
<sequence>MRNTLSGSPMRAMMKLVVDANSGVLLGCHMVGEHAAEIMQGMAVAVKMGVTKAQLDSVVGIHPSAAEEFVTMRS</sequence>
<evidence type="ECO:0000256" key="1">
    <source>
        <dbReference type="ARBA" id="ARBA00001974"/>
    </source>
</evidence>
<proteinExistence type="inferred from homology"/>
<evidence type="ECO:0000256" key="3">
    <source>
        <dbReference type="ARBA" id="ARBA00023002"/>
    </source>
</evidence>
<keyword evidence="3" id="KW-0560">Oxidoreductase</keyword>
<evidence type="ECO:0000256" key="2">
    <source>
        <dbReference type="ARBA" id="ARBA00007532"/>
    </source>
</evidence>
<dbReference type="InterPro" id="IPR004099">
    <property type="entry name" value="Pyr_nucl-diS_OxRdtase_dimer"/>
</dbReference>
<evidence type="ECO:0000259" key="6">
    <source>
        <dbReference type="Pfam" id="PF02852"/>
    </source>
</evidence>
<evidence type="ECO:0000313" key="7">
    <source>
        <dbReference type="EMBL" id="GFH19620.1"/>
    </source>
</evidence>
<evidence type="ECO:0000313" key="8">
    <source>
        <dbReference type="Proteomes" id="UP000485058"/>
    </source>
</evidence>
<feature type="non-terminal residue" evidence="7">
    <location>
        <position position="1"/>
    </location>
</feature>
<dbReference type="GO" id="GO:0005829">
    <property type="term" value="C:cytosol"/>
    <property type="evidence" value="ECO:0007669"/>
    <property type="project" value="TreeGrafter"/>
</dbReference>
<dbReference type="PRINTS" id="PR00411">
    <property type="entry name" value="PNDRDTASEI"/>
</dbReference>
<comment type="caution">
    <text evidence="7">The sequence shown here is derived from an EMBL/GenBank/DDBJ whole genome shotgun (WGS) entry which is preliminary data.</text>
</comment>
<keyword evidence="8" id="KW-1185">Reference proteome</keyword>
<accession>A0A699ZEC4</accession>
<dbReference type="GO" id="GO:0034599">
    <property type="term" value="P:cellular response to oxidative stress"/>
    <property type="evidence" value="ECO:0007669"/>
    <property type="project" value="TreeGrafter"/>
</dbReference>
<protein>
    <recommendedName>
        <fullName evidence="6">Pyridine nucleotide-disulphide oxidoreductase dimerisation domain-containing protein</fullName>
    </recommendedName>
</protein>
<keyword evidence="4" id="KW-1015">Disulfide bond</keyword>
<dbReference type="PANTHER" id="PTHR42737:SF2">
    <property type="entry name" value="GLUTATHIONE REDUCTASE"/>
    <property type="match status" value="1"/>
</dbReference>
<dbReference type="SUPFAM" id="SSF55424">
    <property type="entry name" value="FAD/NAD-linked reductases, dimerisation (C-terminal) domain"/>
    <property type="match status" value="1"/>
</dbReference>
<comment type="cofactor">
    <cofactor evidence="1">
        <name>FAD</name>
        <dbReference type="ChEBI" id="CHEBI:57692"/>
    </cofactor>
</comment>
<dbReference type="GO" id="GO:0005739">
    <property type="term" value="C:mitochondrion"/>
    <property type="evidence" value="ECO:0007669"/>
    <property type="project" value="TreeGrafter"/>
</dbReference>
<dbReference type="Gene3D" id="3.30.390.30">
    <property type="match status" value="1"/>
</dbReference>
<reference evidence="7 8" key="1">
    <citation type="submission" date="2020-02" db="EMBL/GenBank/DDBJ databases">
        <title>Draft genome sequence of Haematococcus lacustris strain NIES-144.</title>
        <authorList>
            <person name="Morimoto D."/>
            <person name="Nakagawa S."/>
            <person name="Yoshida T."/>
            <person name="Sawayama S."/>
        </authorList>
    </citation>
    <scope>NUCLEOTIDE SEQUENCE [LARGE SCALE GENOMIC DNA]</scope>
    <source>
        <strain evidence="7 8">NIES-144</strain>
    </source>
</reference>
<evidence type="ECO:0000256" key="4">
    <source>
        <dbReference type="ARBA" id="ARBA00023157"/>
    </source>
</evidence>
<dbReference type="Proteomes" id="UP000485058">
    <property type="component" value="Unassembled WGS sequence"/>
</dbReference>
<evidence type="ECO:0000256" key="5">
    <source>
        <dbReference type="ARBA" id="ARBA00023284"/>
    </source>
</evidence>
<organism evidence="7 8">
    <name type="scientific">Haematococcus lacustris</name>
    <name type="common">Green alga</name>
    <name type="synonym">Haematococcus pluvialis</name>
    <dbReference type="NCBI Taxonomy" id="44745"/>
    <lineage>
        <taxon>Eukaryota</taxon>
        <taxon>Viridiplantae</taxon>
        <taxon>Chlorophyta</taxon>
        <taxon>core chlorophytes</taxon>
        <taxon>Chlorophyceae</taxon>
        <taxon>CS clade</taxon>
        <taxon>Chlamydomonadales</taxon>
        <taxon>Haematococcaceae</taxon>
        <taxon>Haematococcus</taxon>
    </lineage>
</organism>
<dbReference type="GO" id="GO:0045454">
    <property type="term" value="P:cell redox homeostasis"/>
    <property type="evidence" value="ECO:0007669"/>
    <property type="project" value="InterPro"/>
</dbReference>